<dbReference type="AlphaFoldDB" id="A0A3P3WCM3"/>
<keyword evidence="5" id="KW-1185">Reference proteome</keyword>
<organism evidence="4 5">
    <name type="scientific">Paenimyroides tangerinum</name>
    <dbReference type="NCBI Taxonomy" id="2488728"/>
    <lineage>
        <taxon>Bacteria</taxon>
        <taxon>Pseudomonadati</taxon>
        <taxon>Bacteroidota</taxon>
        <taxon>Flavobacteriia</taxon>
        <taxon>Flavobacteriales</taxon>
        <taxon>Flavobacteriaceae</taxon>
        <taxon>Paenimyroides</taxon>
    </lineage>
</organism>
<dbReference type="PROSITE" id="PS51257">
    <property type="entry name" value="PROKAR_LIPOPROTEIN"/>
    <property type="match status" value="1"/>
</dbReference>
<accession>A0A3P3WCM3</accession>
<protein>
    <recommendedName>
        <fullName evidence="3">SbsA Ig-like domain-containing protein</fullName>
    </recommendedName>
</protein>
<sequence length="534" mass="61153">MKFLTYTLAIFFVSCLLLTSCAKRGYITGGLADTLPPVVLKCIPENFSTNFDAKEIKITFDEYIKLNKINQNLIISPPFDTQPEIIPAGSATKTVTIKLLDSLKANTTYSFNFGQSIADNNEGNVLTDFKYIFSTGSYIDSLKVQGSIKESYNFKKDNFISVMLYDATTFNDSTVYKEKPIYITNTLDSLTTFSIENVKEGSYYLVAMKDRNNNNKFEAKTEKIGFYATPIQLPNDSLRELVLFKEEKLPNAVKPSMVSQNKWLVPFEGDYKNLKIEALANNEPIDIRFSKIQEKDSLHIFVPKVAYDSIQFNFKNGDYEKSYVNKSRKLKEIDSLSISFNKSGGIDFTDKIELLTTTPVSTFDKTKMNLIDKDSVQIPFNIINDELNLKMFIDFEKLENQRYSFEMLPGAIIDFYNKSNDSLSTSFQTEAYTKYGNLTISLGNTSQFPLIIELLDEKGKIIIFKSIEENIPIEFPYLKPNKYFVRIIVDENKNGKFDTGNYLKKIQPEKVYLFEKPIDVRANWEVNETLVIPN</sequence>
<dbReference type="OrthoDB" id="9809989at2"/>
<evidence type="ECO:0000256" key="1">
    <source>
        <dbReference type="ARBA" id="ARBA00022729"/>
    </source>
</evidence>
<proteinExistence type="predicted"/>
<evidence type="ECO:0000313" key="5">
    <source>
        <dbReference type="Proteomes" id="UP000275719"/>
    </source>
</evidence>
<feature type="chain" id="PRO_5017929972" description="SbsA Ig-like domain-containing protein" evidence="2">
    <location>
        <begin position="23"/>
        <end position="534"/>
    </location>
</feature>
<gene>
    <name evidence="4" type="ORF">EG240_03155</name>
</gene>
<evidence type="ECO:0000259" key="3">
    <source>
        <dbReference type="Pfam" id="PF13205"/>
    </source>
</evidence>
<evidence type="ECO:0000313" key="4">
    <source>
        <dbReference type="EMBL" id="RRJ92414.1"/>
    </source>
</evidence>
<name>A0A3P3WCM3_9FLAO</name>
<dbReference type="Pfam" id="PF13205">
    <property type="entry name" value="Big_5"/>
    <property type="match status" value="1"/>
</dbReference>
<feature type="domain" description="SbsA Ig-like" evidence="3">
    <location>
        <begin position="33"/>
        <end position="135"/>
    </location>
</feature>
<dbReference type="InterPro" id="IPR032812">
    <property type="entry name" value="SbsA_Ig"/>
</dbReference>
<comment type="caution">
    <text evidence="4">The sequence shown here is derived from an EMBL/GenBank/DDBJ whole genome shotgun (WGS) entry which is preliminary data.</text>
</comment>
<evidence type="ECO:0000256" key="2">
    <source>
        <dbReference type="SAM" id="SignalP"/>
    </source>
</evidence>
<reference evidence="4 5" key="1">
    <citation type="submission" date="2018-11" db="EMBL/GenBank/DDBJ databases">
        <title>Flavobacterium sp. nov., YIM 102701-2 draft genome.</title>
        <authorList>
            <person name="Li G."/>
            <person name="Jiang Y."/>
        </authorList>
    </citation>
    <scope>NUCLEOTIDE SEQUENCE [LARGE SCALE GENOMIC DNA]</scope>
    <source>
        <strain evidence="4 5">YIM 102701-2</strain>
    </source>
</reference>
<dbReference type="RefSeq" id="WP_125017347.1">
    <property type="nucleotide sequence ID" value="NZ_RQVQ01000005.1"/>
</dbReference>
<feature type="signal peptide" evidence="2">
    <location>
        <begin position="1"/>
        <end position="22"/>
    </location>
</feature>
<keyword evidence="1 2" id="KW-0732">Signal</keyword>
<dbReference type="EMBL" id="RQVQ01000005">
    <property type="protein sequence ID" value="RRJ92414.1"/>
    <property type="molecule type" value="Genomic_DNA"/>
</dbReference>
<dbReference type="Proteomes" id="UP000275719">
    <property type="component" value="Unassembled WGS sequence"/>
</dbReference>